<dbReference type="InterPro" id="IPR011711">
    <property type="entry name" value="GntR_C"/>
</dbReference>
<dbReference type="CDD" id="cd07377">
    <property type="entry name" value="WHTH_GntR"/>
    <property type="match status" value="1"/>
</dbReference>
<gene>
    <name evidence="5" type="primary">pdhR</name>
    <name evidence="5" type="ORF">SPACI_038620</name>
</gene>
<dbReference type="InterPro" id="IPR008920">
    <property type="entry name" value="TF_FadR/GntR_C"/>
</dbReference>
<keyword evidence="6" id="KW-1185">Reference proteome</keyword>
<dbReference type="PRINTS" id="PR00035">
    <property type="entry name" value="HTHGNTR"/>
</dbReference>
<feature type="domain" description="HTH gntR-type" evidence="4">
    <location>
        <begin position="19"/>
        <end position="87"/>
    </location>
</feature>
<protein>
    <submittedName>
        <fullName evidence="5">Pyruvate dehydrogenase complex repressor</fullName>
    </submittedName>
</protein>
<dbReference type="Pfam" id="PF07729">
    <property type="entry name" value="FCD"/>
    <property type="match status" value="1"/>
</dbReference>
<name>A0ABZ3J6F0_SPOA4</name>
<evidence type="ECO:0000313" key="6">
    <source>
        <dbReference type="Proteomes" id="UP000216052"/>
    </source>
</evidence>
<keyword evidence="5" id="KW-0670">Pyruvate</keyword>
<dbReference type="InterPro" id="IPR036390">
    <property type="entry name" value="WH_DNA-bd_sf"/>
</dbReference>
<dbReference type="Pfam" id="PF00392">
    <property type="entry name" value="GntR"/>
    <property type="match status" value="1"/>
</dbReference>
<keyword evidence="2" id="KW-0238">DNA-binding</keyword>
<dbReference type="SMART" id="SM00345">
    <property type="entry name" value="HTH_GNTR"/>
    <property type="match status" value="1"/>
</dbReference>
<dbReference type="Proteomes" id="UP000216052">
    <property type="component" value="Chromosome"/>
</dbReference>
<dbReference type="SMART" id="SM00895">
    <property type="entry name" value="FCD"/>
    <property type="match status" value="1"/>
</dbReference>
<dbReference type="EMBL" id="CP155571">
    <property type="protein sequence ID" value="XFO73755.1"/>
    <property type="molecule type" value="Genomic_DNA"/>
</dbReference>
<dbReference type="PANTHER" id="PTHR43537:SF5">
    <property type="entry name" value="UXU OPERON TRANSCRIPTIONAL REGULATOR"/>
    <property type="match status" value="1"/>
</dbReference>
<evidence type="ECO:0000256" key="2">
    <source>
        <dbReference type="ARBA" id="ARBA00023125"/>
    </source>
</evidence>
<dbReference type="PROSITE" id="PS50949">
    <property type="entry name" value="HTH_GNTR"/>
    <property type="match status" value="1"/>
</dbReference>
<evidence type="ECO:0000256" key="3">
    <source>
        <dbReference type="ARBA" id="ARBA00023163"/>
    </source>
</evidence>
<evidence type="ECO:0000313" key="5">
    <source>
        <dbReference type="EMBL" id="XFO73755.1"/>
    </source>
</evidence>
<proteinExistence type="predicted"/>
<dbReference type="Gene3D" id="1.10.10.10">
    <property type="entry name" value="Winged helix-like DNA-binding domain superfamily/Winged helix DNA-binding domain"/>
    <property type="match status" value="1"/>
</dbReference>
<reference evidence="5" key="1">
    <citation type="submission" date="2024-05" db="EMBL/GenBank/DDBJ databases">
        <title>Isolation and characterization of Sporomusa carbonis sp. nov., a carboxydotrophic hydrogenogen in the genus of Sporomusa isolated from a charcoal burning pile.</title>
        <authorList>
            <person name="Boeer T."/>
            <person name="Rosenbaum F."/>
            <person name="Eysell L."/>
            <person name="Mueller V."/>
            <person name="Daniel R."/>
            <person name="Poehlein A."/>
        </authorList>
    </citation>
    <scope>NUCLEOTIDE SEQUENCE [LARGE SCALE GENOMIC DNA]</scope>
    <source>
        <strain evidence="5">DSM 3132</strain>
    </source>
</reference>
<dbReference type="SUPFAM" id="SSF48008">
    <property type="entry name" value="GntR ligand-binding domain-like"/>
    <property type="match status" value="1"/>
</dbReference>
<evidence type="ECO:0000256" key="1">
    <source>
        <dbReference type="ARBA" id="ARBA00023015"/>
    </source>
</evidence>
<sequence length="239" mass="26610">MSILHSHQPIEKIIDKSSDALYVQIVERIRQWIRTGQLKEGDQLPSERELAEIFDVSRVPVREALKILEFLGAVQHVKGKGVFVQKIDVNQVIGSIDFLMSDPVHTLFDLFEARETIEVQATHLAALRRTDEDIMTIKAAIVEMEQNIEMGLDVSEASGKFHAAVIAAAHNVVISKIYGLLADLLSYSRHQSLKNPERHEIALGYHKQILQNIVAGDAEAAVAVAKEHLSRAKEVIAKG</sequence>
<dbReference type="SUPFAM" id="SSF46785">
    <property type="entry name" value="Winged helix' DNA-binding domain"/>
    <property type="match status" value="1"/>
</dbReference>
<keyword evidence="3" id="KW-0804">Transcription</keyword>
<evidence type="ECO:0000259" key="4">
    <source>
        <dbReference type="PROSITE" id="PS50949"/>
    </source>
</evidence>
<accession>A0ABZ3J6F0</accession>
<dbReference type="PANTHER" id="PTHR43537">
    <property type="entry name" value="TRANSCRIPTIONAL REGULATOR, GNTR FAMILY"/>
    <property type="match status" value="1"/>
</dbReference>
<dbReference type="Gene3D" id="1.20.120.530">
    <property type="entry name" value="GntR ligand-binding domain-like"/>
    <property type="match status" value="1"/>
</dbReference>
<dbReference type="RefSeq" id="WP_093796060.1">
    <property type="nucleotide sequence ID" value="NZ_CP155571.1"/>
</dbReference>
<organism evidence="5 6">
    <name type="scientific">Sporomusa acidovorans (strain ATCC 49682 / DSM 3132 / Mol)</name>
    <dbReference type="NCBI Taxonomy" id="1123286"/>
    <lineage>
        <taxon>Bacteria</taxon>
        <taxon>Bacillati</taxon>
        <taxon>Bacillota</taxon>
        <taxon>Negativicutes</taxon>
        <taxon>Selenomonadales</taxon>
        <taxon>Sporomusaceae</taxon>
        <taxon>Sporomusa</taxon>
    </lineage>
</organism>
<dbReference type="InterPro" id="IPR036388">
    <property type="entry name" value="WH-like_DNA-bd_sf"/>
</dbReference>
<dbReference type="InterPro" id="IPR000524">
    <property type="entry name" value="Tscrpt_reg_HTH_GntR"/>
</dbReference>
<keyword evidence="1" id="KW-0805">Transcription regulation</keyword>